<dbReference type="Pfam" id="PF14870">
    <property type="entry name" value="PSII_BNR"/>
    <property type="match status" value="1"/>
</dbReference>
<dbReference type="InterPro" id="IPR036278">
    <property type="entry name" value="Sialidase_sf"/>
</dbReference>
<organism evidence="5 6">
    <name type="scientific">Sphingobacterium humi</name>
    <dbReference type="NCBI Taxonomy" id="1796905"/>
    <lineage>
        <taxon>Bacteria</taxon>
        <taxon>Pseudomonadati</taxon>
        <taxon>Bacteroidota</taxon>
        <taxon>Sphingobacteriia</taxon>
        <taxon>Sphingobacteriales</taxon>
        <taxon>Sphingobacteriaceae</taxon>
        <taxon>Sphingobacterium</taxon>
    </lineage>
</organism>
<proteinExistence type="predicted"/>
<keyword evidence="1" id="KW-0602">Photosynthesis</keyword>
<dbReference type="CDD" id="cd15482">
    <property type="entry name" value="Sialidase_non-viral"/>
    <property type="match status" value="1"/>
</dbReference>
<sequence>MKKRTLLAFCCLFSSFGYAQHFHNLVNDIPSSFRGLETYKEKVIWVSGSRGTVGKSVDAGKTWQWVNPKGYEGFDFRDIEVFSAREAVIVNAGSPAVILHTKDGGKTWKEVYRDERKEIFLDGMDFLGKTGYIYGDPIDGAFQLLKSTNKGKSWQDVSKHIILFAEAEEGGFAASGTGIQVFPNRVYMASGGRYSSFYNRNDKENSLDVTDVPIWSGESGTGIFSIDFLNPNEGIAVGGNYMADKDNRNNILLTKDAGKTWQKPQQPVGGYRSCVKYISPHVLVATGTSGTDLSRDGGQTWTNISPGSFNVIAVSKSGKHIYLAGSNGNIERLDLNPD</sequence>
<accession>A0A6N8KW62</accession>
<keyword evidence="6" id="KW-1185">Reference proteome</keyword>
<keyword evidence="3" id="KW-0732">Signal</keyword>
<feature type="signal peptide" evidence="3">
    <location>
        <begin position="1"/>
        <end position="19"/>
    </location>
</feature>
<evidence type="ECO:0000256" key="1">
    <source>
        <dbReference type="ARBA" id="ARBA00022531"/>
    </source>
</evidence>
<protein>
    <submittedName>
        <fullName evidence="5">Oxidoreductase</fullName>
    </submittedName>
</protein>
<dbReference type="Gene3D" id="2.130.10.10">
    <property type="entry name" value="YVTN repeat-like/Quinoprotein amine dehydrogenase"/>
    <property type="match status" value="2"/>
</dbReference>
<feature type="chain" id="PRO_5026907596" evidence="3">
    <location>
        <begin position="20"/>
        <end position="338"/>
    </location>
</feature>
<dbReference type="RefSeq" id="WP_160367691.1">
    <property type="nucleotide sequence ID" value="NZ_WSQA01000002.1"/>
</dbReference>
<comment type="caution">
    <text evidence="5">The sequence shown here is derived from an EMBL/GenBank/DDBJ whole genome shotgun (WGS) entry which is preliminary data.</text>
</comment>
<gene>
    <name evidence="5" type="ORF">GQF63_03310</name>
</gene>
<dbReference type="GO" id="GO:0015979">
    <property type="term" value="P:photosynthesis"/>
    <property type="evidence" value="ECO:0007669"/>
    <property type="project" value="UniProtKB-KW"/>
</dbReference>
<dbReference type="PANTHER" id="PTHR47199">
    <property type="entry name" value="PHOTOSYSTEM II STABILITY/ASSEMBLY FACTOR HCF136, CHLOROPLASTIC"/>
    <property type="match status" value="1"/>
</dbReference>
<dbReference type="EMBL" id="WSQA01000002">
    <property type="protein sequence ID" value="MVZ61044.1"/>
    <property type="molecule type" value="Genomic_DNA"/>
</dbReference>
<feature type="domain" description="Photosynthesis system II assembly factor Ycf48/Hcf136-like" evidence="4">
    <location>
        <begin position="40"/>
        <end position="114"/>
    </location>
</feature>
<keyword evidence="2" id="KW-0604">Photosystem II</keyword>
<dbReference type="AlphaFoldDB" id="A0A6N8KW62"/>
<dbReference type="Proteomes" id="UP000435036">
    <property type="component" value="Unassembled WGS sequence"/>
</dbReference>
<dbReference type="PANTHER" id="PTHR47199:SF2">
    <property type="entry name" value="PHOTOSYSTEM II STABILITY_ASSEMBLY FACTOR HCF136, CHLOROPLASTIC"/>
    <property type="match status" value="1"/>
</dbReference>
<evidence type="ECO:0000313" key="6">
    <source>
        <dbReference type="Proteomes" id="UP000435036"/>
    </source>
</evidence>
<evidence type="ECO:0000313" key="5">
    <source>
        <dbReference type="EMBL" id="MVZ61044.1"/>
    </source>
</evidence>
<evidence type="ECO:0000256" key="3">
    <source>
        <dbReference type="SAM" id="SignalP"/>
    </source>
</evidence>
<evidence type="ECO:0000259" key="4">
    <source>
        <dbReference type="Pfam" id="PF14870"/>
    </source>
</evidence>
<dbReference type="GO" id="GO:0009523">
    <property type="term" value="C:photosystem II"/>
    <property type="evidence" value="ECO:0007669"/>
    <property type="project" value="UniProtKB-KW"/>
</dbReference>
<dbReference type="OrthoDB" id="9813892at2"/>
<dbReference type="InterPro" id="IPR028203">
    <property type="entry name" value="PSII_CF48-like_dom"/>
</dbReference>
<dbReference type="InterPro" id="IPR015943">
    <property type="entry name" value="WD40/YVTN_repeat-like_dom_sf"/>
</dbReference>
<evidence type="ECO:0000256" key="2">
    <source>
        <dbReference type="ARBA" id="ARBA00023276"/>
    </source>
</evidence>
<dbReference type="SUPFAM" id="SSF50939">
    <property type="entry name" value="Sialidases"/>
    <property type="match status" value="1"/>
</dbReference>
<reference evidence="5 6" key="1">
    <citation type="submission" date="2019-12" db="EMBL/GenBank/DDBJ databases">
        <authorList>
            <person name="Dong K."/>
        </authorList>
    </citation>
    <scope>NUCLEOTIDE SEQUENCE [LARGE SCALE GENOMIC DNA]</scope>
    <source>
        <strain evidence="5 6">JCM 31225</strain>
    </source>
</reference>
<name>A0A6N8KW62_9SPHI</name>